<evidence type="ECO:0000256" key="2">
    <source>
        <dbReference type="SAM" id="Phobius"/>
    </source>
</evidence>
<sequence>MKKLLFSDKVHSRWLILLIDQLIVIWTLFISLLLTKKIESAELFYTSDILYIGLYSVISIYVFISMRIHTGIIRYSNTEDIFRVFMAVLISSIGFMLIGNLLVAPYFKLPWKWFDKALLLNFFISSSLLIILRIAVKHIFGYLKDLQPGNIKDNILIYGTDNTSILVKQALDTCQEAPINVFGFIDDDQDKINKHIEQKNVYPSFCIETLKKKYAINKVLLVGNDLNINGKKKAIEKCIELGIKVVTVPSSDKWLYGKLSPNQIQDLKIEDLLQREPIILKKNNVSKEINGKRVLITGAAGSIGSEIVRQVLNYNPEYIILCDQAETPLHELQLEIEDYYPEGKTKIFMANIQNKSRMKTLFEEFKPQIVFHAAAYKHVPMMENNPAEAILTNVLGTKNISDLSIDHEVEKFIMISTDKAVKPTNIMGASKRLAEMYIQSLNNNNILSASENVTANFKSLHKPKTKFITTRFGNVMGSNGSVIPRFKAQIEKGGPITVTHPEITRYFMTIPESVQLVLEAAAMGNGGEIFIFDMGDPVKILDLAKNMIKLAGMAPDKDIKIVFTGLRPGEKLYEELLLLEEETIPTHHQKIKISKIIDYSFNYVHRVTEELLRLNSLNNDYEMVKKMKEILPDFISNNSRYEELDLFEAN</sequence>
<dbReference type="CDD" id="cd05237">
    <property type="entry name" value="UDP_invert_4-6DH_SDR_e"/>
    <property type="match status" value="1"/>
</dbReference>
<keyword evidence="2" id="KW-1133">Transmembrane helix</keyword>
<name>A0A1T5BKU5_9SPHI</name>
<dbReference type="Gene3D" id="3.40.50.720">
    <property type="entry name" value="NAD(P)-binding Rossmann-like Domain"/>
    <property type="match status" value="2"/>
</dbReference>
<evidence type="ECO:0000259" key="3">
    <source>
        <dbReference type="Pfam" id="PF02719"/>
    </source>
</evidence>
<reference evidence="5" key="1">
    <citation type="submission" date="2017-02" db="EMBL/GenBank/DDBJ databases">
        <authorList>
            <person name="Varghese N."/>
            <person name="Submissions S."/>
        </authorList>
    </citation>
    <scope>NUCLEOTIDE SEQUENCE [LARGE SCALE GENOMIC DNA]</scope>
    <source>
        <strain evidence="5">DSM 24091</strain>
    </source>
</reference>
<dbReference type="STRING" id="1513896.SAMN05660841_00775"/>
<dbReference type="PANTHER" id="PTHR43318">
    <property type="entry name" value="UDP-N-ACETYLGLUCOSAMINE 4,6-DEHYDRATASE"/>
    <property type="match status" value="1"/>
</dbReference>
<evidence type="ECO:0000313" key="5">
    <source>
        <dbReference type="Proteomes" id="UP000190150"/>
    </source>
</evidence>
<feature type="transmembrane region" description="Helical" evidence="2">
    <location>
        <begin position="49"/>
        <end position="69"/>
    </location>
</feature>
<feature type="transmembrane region" description="Helical" evidence="2">
    <location>
        <begin position="12"/>
        <end position="34"/>
    </location>
</feature>
<comment type="similarity">
    <text evidence="1">Belongs to the polysaccharide synthase family.</text>
</comment>
<evidence type="ECO:0000256" key="1">
    <source>
        <dbReference type="ARBA" id="ARBA00007430"/>
    </source>
</evidence>
<feature type="domain" description="Polysaccharide biosynthesis protein CapD-like" evidence="3">
    <location>
        <begin position="294"/>
        <end position="593"/>
    </location>
</feature>
<evidence type="ECO:0000313" key="4">
    <source>
        <dbReference type="EMBL" id="SKB47912.1"/>
    </source>
</evidence>
<gene>
    <name evidence="4" type="ORF">SAMN05660841_00775</name>
</gene>
<keyword evidence="2" id="KW-0472">Membrane</keyword>
<organism evidence="4 5">
    <name type="scientific">Sphingobacterium nematocida</name>
    <dbReference type="NCBI Taxonomy" id="1513896"/>
    <lineage>
        <taxon>Bacteria</taxon>
        <taxon>Pseudomonadati</taxon>
        <taxon>Bacteroidota</taxon>
        <taxon>Sphingobacteriia</taxon>
        <taxon>Sphingobacteriales</taxon>
        <taxon>Sphingobacteriaceae</taxon>
        <taxon>Sphingobacterium</taxon>
    </lineage>
</organism>
<dbReference type="InterPro" id="IPR029063">
    <property type="entry name" value="SAM-dependent_MTases_sf"/>
</dbReference>
<dbReference type="EMBL" id="FUZF01000002">
    <property type="protein sequence ID" value="SKB47912.1"/>
    <property type="molecule type" value="Genomic_DNA"/>
</dbReference>
<keyword evidence="2" id="KW-0812">Transmembrane</keyword>
<feature type="transmembrane region" description="Helical" evidence="2">
    <location>
        <begin position="118"/>
        <end position="136"/>
    </location>
</feature>
<dbReference type="SUPFAM" id="SSF53335">
    <property type="entry name" value="S-adenosyl-L-methionine-dependent methyltransferases"/>
    <property type="match status" value="1"/>
</dbReference>
<feature type="transmembrane region" description="Helical" evidence="2">
    <location>
        <begin position="81"/>
        <end position="106"/>
    </location>
</feature>
<dbReference type="OrthoDB" id="9803111at2"/>
<keyword evidence="5" id="KW-1185">Reference proteome</keyword>
<dbReference type="AlphaFoldDB" id="A0A1T5BKU5"/>
<accession>A0A1T5BKU5</accession>
<dbReference type="RefSeq" id="WP_079641374.1">
    <property type="nucleotide sequence ID" value="NZ_FUZF01000002.1"/>
</dbReference>
<proteinExistence type="inferred from homology"/>
<dbReference type="Pfam" id="PF02719">
    <property type="entry name" value="Polysacc_synt_2"/>
    <property type="match status" value="1"/>
</dbReference>
<protein>
    <submittedName>
        <fullName evidence="4">NDP-sugar epimerase, includes UDP-GlcNAc-inverting 4,6-dehydratase FlaA1 and capsular polysaccharide biosynthesis protein EpsC</fullName>
    </submittedName>
</protein>
<dbReference type="Proteomes" id="UP000190150">
    <property type="component" value="Unassembled WGS sequence"/>
</dbReference>
<dbReference type="PANTHER" id="PTHR43318:SF1">
    <property type="entry name" value="POLYSACCHARIDE BIOSYNTHESIS PROTEIN EPSC-RELATED"/>
    <property type="match status" value="1"/>
</dbReference>
<dbReference type="InterPro" id="IPR051203">
    <property type="entry name" value="Polysaccharide_Synthase-Rel"/>
</dbReference>
<dbReference type="InterPro" id="IPR003869">
    <property type="entry name" value="Polysac_CapD-like"/>
</dbReference>
<dbReference type="InterPro" id="IPR036291">
    <property type="entry name" value="NAD(P)-bd_dom_sf"/>
</dbReference>
<dbReference type="SUPFAM" id="SSF51735">
    <property type="entry name" value="NAD(P)-binding Rossmann-fold domains"/>
    <property type="match status" value="1"/>
</dbReference>